<proteinExistence type="inferred from homology"/>
<dbReference type="PaxDb" id="3827-XP_004515681.1"/>
<sequence length="551" mass="59898">MENNNTTKMSTTNPMDSKTGFNPISKTFHSLRPPLNIPPPNATISAATYTFSLRQKAPWSDSTTAFIDSTTSQQLSHFNFIQRSKTLAKNLITLRGLTKGHTALVLSPNIIEVPILYFALLSIGVVVSPVNPVYTPSEISHFLNLSKPVIAFTTSFLSHKLPKFSLGTILLDSSEFDSLTTEAVSSTALPEVNQLDVAAILYSSGTTGKSKGVMLTHRNLTASVAAYDAIRIPTESPSVCLLTVPFFHVYGYTYLLKSVAMMDTVVVMERFGLGKMLVVVERFRVTHLVAVPPVVVAMSKEGATEGHDLASLKCVPCGGAPLGKENFDAFKSKFPQVSIFQGYGLTESTAGVIRIVGPEEASRAGTTGRLGSGMEAKVMNPNTGEAMSPGEQGELWVRGPPIMKGYVGDPLATSVTLVDGWLRTGDICYFDNEGFVHVVDRLKELIKYKGYQVAPAELEQLLQSHPKIKDAAVIPYPDENAGQVPLAFVVRQPQSSLGEAEIIDFIAKQVAPYKKIRRVVFVNSIPKNAGGKILRKDLLDKIILQRTLPRL</sequence>
<evidence type="ECO:0000259" key="4">
    <source>
        <dbReference type="Pfam" id="PF00501"/>
    </source>
</evidence>
<gene>
    <name evidence="7" type="primary">LOC101494053</name>
</gene>
<dbReference type="PANTHER" id="PTHR24096">
    <property type="entry name" value="LONG-CHAIN-FATTY-ACID--COA LIGASE"/>
    <property type="match status" value="1"/>
</dbReference>
<dbReference type="Gene3D" id="3.30.300.30">
    <property type="match status" value="1"/>
</dbReference>
<dbReference type="GO" id="GO:0016405">
    <property type="term" value="F:CoA-ligase activity"/>
    <property type="evidence" value="ECO:0007669"/>
    <property type="project" value="TreeGrafter"/>
</dbReference>
<dbReference type="OrthoDB" id="10253869at2759"/>
<dbReference type="InterPro" id="IPR020845">
    <property type="entry name" value="AMP-binding_CS"/>
</dbReference>
<evidence type="ECO:0000259" key="5">
    <source>
        <dbReference type="Pfam" id="PF13193"/>
    </source>
</evidence>
<dbReference type="InterPro" id="IPR025110">
    <property type="entry name" value="AMP-bd_C"/>
</dbReference>
<feature type="domain" description="AMP-dependent synthetase/ligase" evidence="4">
    <location>
        <begin position="62"/>
        <end position="406"/>
    </location>
</feature>
<dbReference type="InterPro" id="IPR045851">
    <property type="entry name" value="AMP-bd_C_sf"/>
</dbReference>
<dbReference type="GeneID" id="101494053"/>
<dbReference type="Proteomes" id="UP000087171">
    <property type="component" value="Unplaced"/>
</dbReference>
<dbReference type="CDD" id="cd05904">
    <property type="entry name" value="4CL"/>
    <property type="match status" value="1"/>
</dbReference>
<dbReference type="FunFam" id="3.30.300.30:FF:000007">
    <property type="entry name" value="4-coumarate--CoA ligase 2"/>
    <property type="match status" value="1"/>
</dbReference>
<dbReference type="Gene3D" id="3.40.50.12780">
    <property type="entry name" value="N-terminal domain of ligase-like"/>
    <property type="match status" value="1"/>
</dbReference>
<dbReference type="RefSeq" id="XP_004515681.1">
    <property type="nucleotide sequence ID" value="XM_004515624.3"/>
</dbReference>
<feature type="domain" description="AMP-binding enzyme C-terminal" evidence="5">
    <location>
        <begin position="457"/>
        <end position="532"/>
    </location>
</feature>
<evidence type="ECO:0000313" key="6">
    <source>
        <dbReference type="Proteomes" id="UP000087171"/>
    </source>
</evidence>
<dbReference type="STRING" id="3827.A0A1S2Z5Z2"/>
<feature type="region of interest" description="Disordered" evidence="3">
    <location>
        <begin position="1"/>
        <end position="23"/>
    </location>
</feature>
<evidence type="ECO:0000256" key="2">
    <source>
        <dbReference type="ARBA" id="ARBA00022598"/>
    </source>
</evidence>
<keyword evidence="2" id="KW-0436">Ligase</keyword>
<organism evidence="6 7">
    <name type="scientific">Cicer arietinum</name>
    <name type="common">Chickpea</name>
    <name type="synonym">Garbanzo</name>
    <dbReference type="NCBI Taxonomy" id="3827"/>
    <lineage>
        <taxon>Eukaryota</taxon>
        <taxon>Viridiplantae</taxon>
        <taxon>Streptophyta</taxon>
        <taxon>Embryophyta</taxon>
        <taxon>Tracheophyta</taxon>
        <taxon>Spermatophyta</taxon>
        <taxon>Magnoliopsida</taxon>
        <taxon>eudicotyledons</taxon>
        <taxon>Gunneridae</taxon>
        <taxon>Pentapetalae</taxon>
        <taxon>rosids</taxon>
        <taxon>fabids</taxon>
        <taxon>Fabales</taxon>
        <taxon>Fabaceae</taxon>
        <taxon>Papilionoideae</taxon>
        <taxon>50 kb inversion clade</taxon>
        <taxon>NPAAA clade</taxon>
        <taxon>Hologalegina</taxon>
        <taxon>IRL clade</taxon>
        <taxon>Cicereae</taxon>
        <taxon>Cicer</taxon>
    </lineage>
</organism>
<evidence type="ECO:0000313" key="7">
    <source>
        <dbReference type="RefSeq" id="XP_004515681.1"/>
    </source>
</evidence>
<keyword evidence="6" id="KW-1185">Reference proteome</keyword>
<dbReference type="KEGG" id="cam:101494053"/>
<evidence type="ECO:0000256" key="3">
    <source>
        <dbReference type="SAM" id="MobiDB-lite"/>
    </source>
</evidence>
<comment type="similarity">
    <text evidence="1">Belongs to the ATP-dependent AMP-binding enzyme family.</text>
</comment>
<dbReference type="SUPFAM" id="SSF56801">
    <property type="entry name" value="Acetyl-CoA synthetase-like"/>
    <property type="match status" value="1"/>
</dbReference>
<dbReference type="eggNOG" id="KOG1176">
    <property type="taxonomic scope" value="Eukaryota"/>
</dbReference>
<dbReference type="InterPro" id="IPR000873">
    <property type="entry name" value="AMP-dep_synth/lig_dom"/>
</dbReference>
<protein>
    <submittedName>
        <fullName evidence="7">4-coumarate--CoA ligase-like 9</fullName>
    </submittedName>
</protein>
<dbReference type="Pfam" id="PF00501">
    <property type="entry name" value="AMP-binding"/>
    <property type="match status" value="1"/>
</dbReference>
<dbReference type="PROSITE" id="PS00455">
    <property type="entry name" value="AMP_BINDING"/>
    <property type="match status" value="1"/>
</dbReference>
<evidence type="ECO:0000256" key="1">
    <source>
        <dbReference type="ARBA" id="ARBA00006432"/>
    </source>
</evidence>
<dbReference type="PANTHER" id="PTHR24096:SF160">
    <property type="entry name" value="4-COUMARATE--COA LIGASE-LIKE 9"/>
    <property type="match status" value="1"/>
</dbReference>
<dbReference type="InterPro" id="IPR042099">
    <property type="entry name" value="ANL_N_sf"/>
</dbReference>
<reference evidence="7" key="1">
    <citation type="submission" date="2025-08" db="UniProtKB">
        <authorList>
            <consortium name="RefSeq"/>
        </authorList>
    </citation>
    <scope>IDENTIFICATION</scope>
    <source>
        <tissue evidence="7">Etiolated seedlings</tissue>
    </source>
</reference>
<accession>A0A1S2Z5Z2</accession>
<name>A0A1S2Z5Z2_CICAR</name>
<dbReference type="AlphaFoldDB" id="A0A1S2Z5Z2"/>
<dbReference type="Pfam" id="PF13193">
    <property type="entry name" value="AMP-binding_C"/>
    <property type="match status" value="1"/>
</dbReference>
<dbReference type="SMR" id="A0A1S2Z5Z2"/>